<keyword evidence="2" id="KW-0472">Membrane</keyword>
<feature type="domain" description="LysM" evidence="3">
    <location>
        <begin position="509"/>
        <end position="558"/>
    </location>
</feature>
<reference evidence="4 5" key="1">
    <citation type="submission" date="2019-06" db="EMBL/GenBank/DDBJ databases">
        <title>New taxonomy in bacterial strain CC-CFT640, isolated from vineyard.</title>
        <authorList>
            <person name="Lin S.-Y."/>
            <person name="Tsai C.-F."/>
            <person name="Young C.-C."/>
        </authorList>
    </citation>
    <scope>NUCLEOTIDE SEQUENCE [LARGE SCALE GENOMIC DNA]</scope>
    <source>
        <strain evidence="4 5">CC-CFT640</strain>
    </source>
</reference>
<dbReference type="InterPro" id="IPR036779">
    <property type="entry name" value="LysM_dom_sf"/>
</dbReference>
<dbReference type="PANTHER" id="PTHR34700:SF4">
    <property type="entry name" value="PHAGE-LIKE ELEMENT PBSX PROTEIN XKDP"/>
    <property type="match status" value="1"/>
</dbReference>
<evidence type="ECO:0000256" key="2">
    <source>
        <dbReference type="SAM" id="Phobius"/>
    </source>
</evidence>
<evidence type="ECO:0000256" key="1">
    <source>
        <dbReference type="SAM" id="MobiDB-lite"/>
    </source>
</evidence>
<organism evidence="4 5">
    <name type="scientific">Vineibacter terrae</name>
    <dbReference type="NCBI Taxonomy" id="2586908"/>
    <lineage>
        <taxon>Bacteria</taxon>
        <taxon>Pseudomonadati</taxon>
        <taxon>Pseudomonadota</taxon>
        <taxon>Alphaproteobacteria</taxon>
        <taxon>Hyphomicrobiales</taxon>
        <taxon>Vineibacter</taxon>
    </lineage>
</organism>
<feature type="compositionally biased region" description="Low complexity" evidence="1">
    <location>
        <begin position="204"/>
        <end position="234"/>
    </location>
</feature>
<feature type="region of interest" description="Disordered" evidence="1">
    <location>
        <begin position="165"/>
        <end position="278"/>
    </location>
</feature>
<gene>
    <name evidence="4" type="ORF">FHP25_01140</name>
</gene>
<dbReference type="SUPFAM" id="SSF54106">
    <property type="entry name" value="LysM domain"/>
    <property type="match status" value="1"/>
</dbReference>
<feature type="compositionally biased region" description="Low complexity" evidence="1">
    <location>
        <begin position="242"/>
        <end position="255"/>
    </location>
</feature>
<dbReference type="Gene3D" id="2.60.40.10">
    <property type="entry name" value="Immunoglobulins"/>
    <property type="match status" value="1"/>
</dbReference>
<keyword evidence="5" id="KW-1185">Reference proteome</keyword>
<evidence type="ECO:0000313" key="5">
    <source>
        <dbReference type="Proteomes" id="UP000321638"/>
    </source>
</evidence>
<dbReference type="AlphaFoldDB" id="A0A5C8PVG3"/>
<dbReference type="PANTHER" id="PTHR34700">
    <property type="entry name" value="POTASSIUM BINDING PROTEIN KBP"/>
    <property type="match status" value="1"/>
</dbReference>
<dbReference type="RefSeq" id="WP_147845038.1">
    <property type="nucleotide sequence ID" value="NZ_VDUZ01000001.1"/>
</dbReference>
<proteinExistence type="predicted"/>
<keyword evidence="2" id="KW-0812">Transmembrane</keyword>
<comment type="caution">
    <text evidence="4">The sequence shown here is derived from an EMBL/GenBank/DDBJ whole genome shotgun (WGS) entry which is preliminary data.</text>
</comment>
<evidence type="ECO:0000313" key="4">
    <source>
        <dbReference type="EMBL" id="TXL82332.1"/>
    </source>
</evidence>
<feature type="transmembrane region" description="Helical" evidence="2">
    <location>
        <begin position="138"/>
        <end position="157"/>
    </location>
</feature>
<keyword evidence="2" id="KW-1133">Transmembrane helix</keyword>
<name>A0A5C8PVG3_9HYPH</name>
<feature type="region of interest" description="Disordered" evidence="1">
    <location>
        <begin position="28"/>
        <end position="71"/>
    </location>
</feature>
<sequence>MSRESTPPPGTPPDVPDEEAIRSAVAALAKKFAPAPDTAAPEADPAPVSPREPPAERLRSAPVADSVMATTRRVTIKRPSTPDARPPTDDEDIWVVPGSAAASAEAVASVTTPSGAPTRVAPAAASNAVRPSFRLSRWLPGVGVILLVGIFASYWIGITPWQRDASTPAGGQVADATRPPPAAAGAPPGAAPAAAAPSAPSPSAPATGARPAGPAAAPAVPPVAAGSPAPQIAGAPPPAAAPAPADATRSADAARPAPPAALPTTSTPAPVPPMAPGTIAPTFDIARIAPDGRGVIAGRAAPGARVTVLDGERVLAAVDADARGEWVVVIDPPLAPGAHDLRLVQHRDGREIARSDRTITVDVPVRSGALTAPAAAGTSPQAGAAPSASLPLVVSTPAAGGPSTVIQAPGGPDALARSGKLVLGAVDYDEQGQLTVTGQAPAGTTVRVYVDNRVAGDATAGVDGRWTLQPADAIALGKRTVRIDQLGAGGGVTSRLEVPFERMTLARPGVVTIVRGDNLWNIARARYGDGQRYTVIYEANKNQIRDPNLIYPGQTFVIPKSLD</sequence>
<dbReference type="InterPro" id="IPR013783">
    <property type="entry name" value="Ig-like_fold"/>
</dbReference>
<dbReference type="SMART" id="SM00257">
    <property type="entry name" value="LysM"/>
    <property type="match status" value="1"/>
</dbReference>
<dbReference type="PROSITE" id="PS51782">
    <property type="entry name" value="LYSM"/>
    <property type="match status" value="1"/>
</dbReference>
<dbReference type="InterPro" id="IPR018392">
    <property type="entry name" value="LysM"/>
</dbReference>
<evidence type="ECO:0000259" key="3">
    <source>
        <dbReference type="PROSITE" id="PS51782"/>
    </source>
</evidence>
<dbReference type="Pfam" id="PF01476">
    <property type="entry name" value="LysM"/>
    <property type="match status" value="1"/>
</dbReference>
<dbReference type="EMBL" id="VDUZ01000001">
    <property type="protein sequence ID" value="TXL82332.1"/>
    <property type="molecule type" value="Genomic_DNA"/>
</dbReference>
<dbReference type="InterPro" id="IPR052196">
    <property type="entry name" value="Bact_Kbp"/>
</dbReference>
<accession>A0A5C8PVG3</accession>
<feature type="compositionally biased region" description="Low complexity" evidence="1">
    <location>
        <begin position="183"/>
        <end position="198"/>
    </location>
</feature>
<protein>
    <submittedName>
        <fullName evidence="4">LysM peptidoglycan-binding domain-containing protein</fullName>
    </submittedName>
</protein>
<feature type="compositionally biased region" description="Low complexity" evidence="1">
    <location>
        <begin position="28"/>
        <end position="46"/>
    </location>
</feature>
<dbReference type="OrthoDB" id="370541at2"/>
<dbReference type="Proteomes" id="UP000321638">
    <property type="component" value="Unassembled WGS sequence"/>
</dbReference>
<dbReference type="CDD" id="cd00118">
    <property type="entry name" value="LysM"/>
    <property type="match status" value="1"/>
</dbReference>
<dbReference type="Gene3D" id="3.10.350.10">
    <property type="entry name" value="LysM domain"/>
    <property type="match status" value="1"/>
</dbReference>